<evidence type="ECO:0000313" key="1">
    <source>
        <dbReference type="EMBL" id="KIM80003.1"/>
    </source>
</evidence>
<proteinExistence type="predicted"/>
<dbReference type="EMBL" id="KN833006">
    <property type="protein sequence ID" value="KIM80003.1"/>
    <property type="molecule type" value="Genomic_DNA"/>
</dbReference>
<accession>A0A0C3B1B2</accession>
<dbReference type="InParanoid" id="A0A0C3B1B2"/>
<name>A0A0C3B1B2_PILCF</name>
<protein>
    <submittedName>
        <fullName evidence="1">Uncharacterized protein</fullName>
    </submittedName>
</protein>
<sequence>MLNKRPAASLSQAPTASKRLRTSTQLATLIAAQADDRAITSQPSLPLLRPVTLSTNQPMQPFAFAPALSQYTFHPYIPASSQSQYTPSSISSTLPICLSSVARPTSINQAFSTPAGLNISPMTPCTFRSTPMMPRSQFDSPAFNNTPYRQPSANPYSFGMSAAHPPAVHFPSTPQFQAVQTSRAYSYTPHLSALPYQSPPNFTFTPYNSSGSHRYNTDLHLEMSPIIVPSQYRDNVPTDSPDTRGD</sequence>
<dbReference type="HOGENOM" id="CLU_1129444_0_0_1"/>
<organism evidence="1 2">
    <name type="scientific">Piloderma croceum (strain F 1598)</name>
    <dbReference type="NCBI Taxonomy" id="765440"/>
    <lineage>
        <taxon>Eukaryota</taxon>
        <taxon>Fungi</taxon>
        <taxon>Dikarya</taxon>
        <taxon>Basidiomycota</taxon>
        <taxon>Agaricomycotina</taxon>
        <taxon>Agaricomycetes</taxon>
        <taxon>Agaricomycetidae</taxon>
        <taxon>Atheliales</taxon>
        <taxon>Atheliaceae</taxon>
        <taxon>Piloderma</taxon>
    </lineage>
</organism>
<evidence type="ECO:0000313" key="2">
    <source>
        <dbReference type="Proteomes" id="UP000054166"/>
    </source>
</evidence>
<reference evidence="1 2" key="1">
    <citation type="submission" date="2014-04" db="EMBL/GenBank/DDBJ databases">
        <authorList>
            <consortium name="DOE Joint Genome Institute"/>
            <person name="Kuo A."/>
            <person name="Tarkka M."/>
            <person name="Buscot F."/>
            <person name="Kohler A."/>
            <person name="Nagy L.G."/>
            <person name="Floudas D."/>
            <person name="Copeland A."/>
            <person name="Barry K.W."/>
            <person name="Cichocki N."/>
            <person name="Veneault-Fourrey C."/>
            <person name="LaButti K."/>
            <person name="Lindquist E.A."/>
            <person name="Lipzen A."/>
            <person name="Lundell T."/>
            <person name="Morin E."/>
            <person name="Murat C."/>
            <person name="Sun H."/>
            <person name="Tunlid A."/>
            <person name="Henrissat B."/>
            <person name="Grigoriev I.V."/>
            <person name="Hibbett D.S."/>
            <person name="Martin F."/>
            <person name="Nordberg H.P."/>
            <person name="Cantor M.N."/>
            <person name="Hua S.X."/>
        </authorList>
    </citation>
    <scope>NUCLEOTIDE SEQUENCE [LARGE SCALE GENOMIC DNA]</scope>
    <source>
        <strain evidence="1 2">F 1598</strain>
    </source>
</reference>
<keyword evidence="2" id="KW-1185">Reference proteome</keyword>
<gene>
    <name evidence="1" type="ORF">PILCRDRAFT_9891</name>
</gene>
<dbReference type="Proteomes" id="UP000054166">
    <property type="component" value="Unassembled WGS sequence"/>
</dbReference>
<dbReference type="AlphaFoldDB" id="A0A0C3B1B2"/>
<reference evidence="2" key="2">
    <citation type="submission" date="2015-01" db="EMBL/GenBank/DDBJ databases">
        <title>Evolutionary Origins and Diversification of the Mycorrhizal Mutualists.</title>
        <authorList>
            <consortium name="DOE Joint Genome Institute"/>
            <consortium name="Mycorrhizal Genomics Consortium"/>
            <person name="Kohler A."/>
            <person name="Kuo A."/>
            <person name="Nagy L.G."/>
            <person name="Floudas D."/>
            <person name="Copeland A."/>
            <person name="Barry K.W."/>
            <person name="Cichocki N."/>
            <person name="Veneault-Fourrey C."/>
            <person name="LaButti K."/>
            <person name="Lindquist E.A."/>
            <person name="Lipzen A."/>
            <person name="Lundell T."/>
            <person name="Morin E."/>
            <person name="Murat C."/>
            <person name="Riley R."/>
            <person name="Ohm R."/>
            <person name="Sun H."/>
            <person name="Tunlid A."/>
            <person name="Henrissat B."/>
            <person name="Grigoriev I.V."/>
            <person name="Hibbett D.S."/>
            <person name="Martin F."/>
        </authorList>
    </citation>
    <scope>NUCLEOTIDE SEQUENCE [LARGE SCALE GENOMIC DNA]</scope>
    <source>
        <strain evidence="2">F 1598</strain>
    </source>
</reference>